<dbReference type="HOGENOM" id="CLU_997591_0_0_1"/>
<organism evidence="8 9">
    <name type="scientific">Exophiala mesophila</name>
    <name type="common">Black yeast-like fungus</name>
    <dbReference type="NCBI Taxonomy" id="212818"/>
    <lineage>
        <taxon>Eukaryota</taxon>
        <taxon>Fungi</taxon>
        <taxon>Dikarya</taxon>
        <taxon>Ascomycota</taxon>
        <taxon>Pezizomycotina</taxon>
        <taxon>Eurotiomycetes</taxon>
        <taxon>Chaetothyriomycetidae</taxon>
        <taxon>Chaetothyriales</taxon>
        <taxon>Herpotrichiellaceae</taxon>
        <taxon>Exophiala</taxon>
    </lineage>
</organism>
<evidence type="ECO:0000256" key="5">
    <source>
        <dbReference type="ARBA" id="ARBA00023204"/>
    </source>
</evidence>
<evidence type="ECO:0000256" key="6">
    <source>
        <dbReference type="ARBA" id="ARBA00023242"/>
    </source>
</evidence>
<keyword evidence="6" id="KW-0539">Nucleus</keyword>
<dbReference type="PANTHER" id="PTHR28680:SF1">
    <property type="entry name" value="CENTROMERE PROTEIN X"/>
    <property type="match status" value="1"/>
</dbReference>
<dbReference type="EMBL" id="KN847521">
    <property type="protein sequence ID" value="KIV95694.1"/>
    <property type="molecule type" value="Genomic_DNA"/>
</dbReference>
<evidence type="ECO:0000313" key="9">
    <source>
        <dbReference type="Proteomes" id="UP000054302"/>
    </source>
</evidence>
<dbReference type="PANTHER" id="PTHR28680">
    <property type="entry name" value="CENTROMERE PROTEIN X"/>
    <property type="match status" value="1"/>
</dbReference>
<keyword evidence="5" id="KW-0234">DNA repair</keyword>
<dbReference type="GO" id="GO:0000712">
    <property type="term" value="P:resolution of meiotic recombination intermediates"/>
    <property type="evidence" value="ECO:0007669"/>
    <property type="project" value="TreeGrafter"/>
</dbReference>
<dbReference type="CDD" id="cd22921">
    <property type="entry name" value="HFD_CENP-X"/>
    <property type="match status" value="1"/>
</dbReference>
<feature type="compositionally biased region" description="Basic and acidic residues" evidence="7">
    <location>
        <begin position="68"/>
        <end position="89"/>
    </location>
</feature>
<dbReference type="OMA" id="LIHHIMQ"/>
<dbReference type="RefSeq" id="XP_016227268.1">
    <property type="nucleotide sequence ID" value="XM_016367750.1"/>
</dbReference>
<dbReference type="GO" id="GO:0071821">
    <property type="term" value="C:FANCM-MHF complex"/>
    <property type="evidence" value="ECO:0007669"/>
    <property type="project" value="TreeGrafter"/>
</dbReference>
<feature type="compositionally biased region" description="Low complexity" evidence="7">
    <location>
        <begin position="34"/>
        <end position="45"/>
    </location>
</feature>
<gene>
    <name evidence="8" type="ORF">PV10_03317</name>
</gene>
<dbReference type="VEuPathDB" id="FungiDB:PV10_03317"/>
<dbReference type="OrthoDB" id="2500381at2759"/>
<accession>A0A0D1ZNY9</accession>
<dbReference type="GeneID" id="27321162"/>
<comment type="similarity">
    <text evidence="2">Belongs to the CENP-X/MHF2 family.</text>
</comment>
<keyword evidence="3" id="KW-0227">DNA damage</keyword>
<dbReference type="GO" id="GO:0031297">
    <property type="term" value="P:replication fork processing"/>
    <property type="evidence" value="ECO:0007669"/>
    <property type="project" value="TreeGrafter"/>
</dbReference>
<sequence length="272" mass="28973">MAPTNPSHTRPRSNPRPVFSPPRPGKGKEKGATKKSSISSSAKATNGVIKQYKTKASTNGSGRMGVQSRKEQLSRDGSEKSLNGKDGRLKSGKGSSRRILEEENEDDDEGEDDEEDDQNNSDDANSSQADPSPPQTTSSPASSPSSRASSPEPDYILAEITHGDDGASKSTSKSKTNSQTGSSDSTSPIPQGLLHLMLRHNFQNPESTSLSLDARLLLSKYFELFVREGIRRCAAEKSDRFGGAGGSGGGGDAGWLEVEDLEKIGVQLCLDF</sequence>
<dbReference type="GO" id="GO:0006281">
    <property type="term" value="P:DNA repair"/>
    <property type="evidence" value="ECO:0007669"/>
    <property type="project" value="UniProtKB-KW"/>
</dbReference>
<dbReference type="InterPro" id="IPR018552">
    <property type="entry name" value="CENP-X"/>
</dbReference>
<dbReference type="GO" id="GO:0051382">
    <property type="term" value="P:kinetochore assembly"/>
    <property type="evidence" value="ECO:0007669"/>
    <property type="project" value="InterPro"/>
</dbReference>
<evidence type="ECO:0000256" key="3">
    <source>
        <dbReference type="ARBA" id="ARBA00022763"/>
    </source>
</evidence>
<evidence type="ECO:0000313" key="8">
    <source>
        <dbReference type="EMBL" id="KIV95694.1"/>
    </source>
</evidence>
<evidence type="ECO:0000256" key="4">
    <source>
        <dbReference type="ARBA" id="ARBA00023125"/>
    </source>
</evidence>
<keyword evidence="9" id="KW-1185">Reference proteome</keyword>
<dbReference type="Proteomes" id="UP000054302">
    <property type="component" value="Unassembled WGS sequence"/>
</dbReference>
<feature type="compositionally biased region" description="Acidic residues" evidence="7">
    <location>
        <begin position="102"/>
        <end position="120"/>
    </location>
</feature>
<comment type="subcellular location">
    <subcellularLocation>
        <location evidence="1">Nucleus</location>
    </subcellularLocation>
</comment>
<reference evidence="8 9" key="1">
    <citation type="submission" date="2015-01" db="EMBL/GenBank/DDBJ databases">
        <title>The Genome Sequence of Exophiala mesophila CBS40295.</title>
        <authorList>
            <consortium name="The Broad Institute Genomics Platform"/>
            <person name="Cuomo C."/>
            <person name="de Hoog S."/>
            <person name="Gorbushina A."/>
            <person name="Stielow B."/>
            <person name="Teixiera M."/>
            <person name="Abouelleil A."/>
            <person name="Chapman S.B."/>
            <person name="Priest M."/>
            <person name="Young S.K."/>
            <person name="Wortman J."/>
            <person name="Nusbaum C."/>
            <person name="Birren B."/>
        </authorList>
    </citation>
    <scope>NUCLEOTIDE SEQUENCE [LARGE SCALE GENOMIC DNA]</scope>
    <source>
        <strain evidence="8 9">CBS 40295</strain>
    </source>
</reference>
<dbReference type="Pfam" id="PF09415">
    <property type="entry name" value="CENP-X"/>
    <property type="match status" value="1"/>
</dbReference>
<feature type="compositionally biased region" description="Low complexity" evidence="7">
    <location>
        <begin position="168"/>
        <end position="183"/>
    </location>
</feature>
<feature type="compositionally biased region" description="Low complexity" evidence="7">
    <location>
        <begin position="121"/>
        <end position="154"/>
    </location>
</feature>
<keyword evidence="4" id="KW-0238">DNA-binding</keyword>
<evidence type="ECO:0000256" key="1">
    <source>
        <dbReference type="ARBA" id="ARBA00004123"/>
    </source>
</evidence>
<name>A0A0D1ZNY9_EXOME</name>
<evidence type="ECO:0000256" key="2">
    <source>
        <dbReference type="ARBA" id="ARBA00009359"/>
    </source>
</evidence>
<proteinExistence type="inferred from homology"/>
<protein>
    <submittedName>
        <fullName evidence="8">Uncharacterized protein</fullName>
    </submittedName>
</protein>
<feature type="region of interest" description="Disordered" evidence="7">
    <location>
        <begin position="1"/>
        <end position="190"/>
    </location>
</feature>
<evidence type="ECO:0000256" key="7">
    <source>
        <dbReference type="SAM" id="MobiDB-lite"/>
    </source>
</evidence>
<dbReference type="AlphaFoldDB" id="A0A0D1ZNY9"/>
<dbReference type="GO" id="GO:0003677">
    <property type="term" value="F:DNA binding"/>
    <property type="evidence" value="ECO:0007669"/>
    <property type="project" value="UniProtKB-KW"/>
</dbReference>